<dbReference type="SMART" id="SM00388">
    <property type="entry name" value="HisKA"/>
    <property type="match status" value="1"/>
</dbReference>
<protein>
    <recommendedName>
        <fullName evidence="3">histidine kinase</fullName>
        <ecNumber evidence="3">2.7.13.3</ecNumber>
    </recommendedName>
</protein>
<comment type="subcellular location">
    <subcellularLocation>
        <location evidence="2">Membrane</location>
    </subcellularLocation>
</comment>
<evidence type="ECO:0000259" key="10">
    <source>
        <dbReference type="PROSITE" id="PS50885"/>
    </source>
</evidence>
<evidence type="ECO:0000256" key="4">
    <source>
        <dbReference type="ARBA" id="ARBA00022553"/>
    </source>
</evidence>
<dbReference type="GO" id="GO:0016036">
    <property type="term" value="P:cellular response to phosphate starvation"/>
    <property type="evidence" value="ECO:0007669"/>
    <property type="project" value="TreeGrafter"/>
</dbReference>
<name>A0A1M7H117_9FIRM</name>
<keyword evidence="8" id="KW-0472">Membrane</keyword>
<dbReference type="GO" id="GO:0004721">
    <property type="term" value="F:phosphoprotein phosphatase activity"/>
    <property type="evidence" value="ECO:0007669"/>
    <property type="project" value="TreeGrafter"/>
</dbReference>
<dbReference type="InterPro" id="IPR003660">
    <property type="entry name" value="HAMP_dom"/>
</dbReference>
<keyword evidence="6 11" id="KW-0418">Kinase</keyword>
<dbReference type="RefSeq" id="WP_073284594.1">
    <property type="nucleotide sequence ID" value="NZ_FRCP01000007.1"/>
</dbReference>
<dbReference type="FunFam" id="3.30.565.10:FF:000006">
    <property type="entry name" value="Sensor histidine kinase WalK"/>
    <property type="match status" value="1"/>
</dbReference>
<dbReference type="Pfam" id="PF00512">
    <property type="entry name" value="HisKA"/>
    <property type="match status" value="1"/>
</dbReference>
<evidence type="ECO:0000256" key="6">
    <source>
        <dbReference type="ARBA" id="ARBA00022777"/>
    </source>
</evidence>
<dbReference type="InterPro" id="IPR050351">
    <property type="entry name" value="BphY/WalK/GraS-like"/>
</dbReference>
<keyword evidence="7" id="KW-0902">Two-component regulatory system</keyword>
<keyword evidence="4" id="KW-0597">Phosphoprotein</keyword>
<dbReference type="OrthoDB" id="9786919at2"/>
<evidence type="ECO:0000259" key="9">
    <source>
        <dbReference type="PROSITE" id="PS50109"/>
    </source>
</evidence>
<sequence>MRRLRSQLSLTIMMTVLFTIAVISLLSNIIINREFEIYKAEQQKKKADNIVANFTQQYDCITKEWNIEFIHGMGMFALYDGYIIKVYDKSGEIVWDAQNHDMAMCAQIMHEITERMIERRPDISGEFVSHDYTITVNGREIGSMVVSYFGPFFFSESDFHFLDTLNVVLIVIGVISLFLSLIIGSLLAARIARPIRKTVYIAKRISEGNYSIRFEGKTKLKELDELAAAINCLTEGLAEQENLRKRLTVDVAHELRTPLTTLASHLEAMIEGVWEPSVDRLQSCYEEISRLSGLVSDLERLAKTESDNLILNKSDVDLMVIAHSCYDRYEIEAKKKNISLVIAGSSTIVHADKDRLSQVMENLLSNAIKYTPEYGHIRIEVRDAEESSIIMIEDDGIGIPEQELSLVFERFYRTDKSRNRKTGGAGIGLAIVKSIVTAHGGTVQAESSAEQGSRFTVTLPK</sequence>
<dbReference type="GO" id="GO:0000155">
    <property type="term" value="F:phosphorelay sensor kinase activity"/>
    <property type="evidence" value="ECO:0007669"/>
    <property type="project" value="InterPro"/>
</dbReference>
<dbReference type="SMART" id="SM00387">
    <property type="entry name" value="HATPase_c"/>
    <property type="match status" value="1"/>
</dbReference>
<dbReference type="EC" id="2.7.13.3" evidence="3"/>
<dbReference type="PROSITE" id="PS50885">
    <property type="entry name" value="HAMP"/>
    <property type="match status" value="1"/>
</dbReference>
<evidence type="ECO:0000256" key="1">
    <source>
        <dbReference type="ARBA" id="ARBA00000085"/>
    </source>
</evidence>
<keyword evidence="5" id="KW-0808">Transferase</keyword>
<feature type="transmembrane region" description="Helical" evidence="8">
    <location>
        <begin position="12"/>
        <end position="31"/>
    </location>
</feature>
<dbReference type="PRINTS" id="PR00344">
    <property type="entry name" value="BCTRLSENSOR"/>
</dbReference>
<dbReference type="InterPro" id="IPR003594">
    <property type="entry name" value="HATPase_dom"/>
</dbReference>
<evidence type="ECO:0000256" key="8">
    <source>
        <dbReference type="SAM" id="Phobius"/>
    </source>
</evidence>
<dbReference type="EMBL" id="FRCP01000007">
    <property type="protein sequence ID" value="SHM22036.1"/>
    <property type="molecule type" value="Genomic_DNA"/>
</dbReference>
<dbReference type="CDD" id="cd00082">
    <property type="entry name" value="HisKA"/>
    <property type="match status" value="1"/>
</dbReference>
<dbReference type="InterPro" id="IPR003661">
    <property type="entry name" value="HisK_dim/P_dom"/>
</dbReference>
<dbReference type="Pfam" id="PF02518">
    <property type="entry name" value="HATPase_c"/>
    <property type="match status" value="1"/>
</dbReference>
<dbReference type="PROSITE" id="PS50109">
    <property type="entry name" value="HIS_KIN"/>
    <property type="match status" value="1"/>
</dbReference>
<feature type="domain" description="HAMP" evidence="10">
    <location>
        <begin position="189"/>
        <end position="242"/>
    </location>
</feature>
<dbReference type="InterPro" id="IPR036890">
    <property type="entry name" value="HATPase_C_sf"/>
</dbReference>
<dbReference type="PANTHER" id="PTHR45453:SF1">
    <property type="entry name" value="PHOSPHATE REGULON SENSOR PROTEIN PHOR"/>
    <property type="match status" value="1"/>
</dbReference>
<dbReference type="GO" id="GO:0005886">
    <property type="term" value="C:plasma membrane"/>
    <property type="evidence" value="ECO:0007669"/>
    <property type="project" value="TreeGrafter"/>
</dbReference>
<keyword evidence="8" id="KW-0812">Transmembrane</keyword>
<dbReference type="SUPFAM" id="SSF158472">
    <property type="entry name" value="HAMP domain-like"/>
    <property type="match status" value="1"/>
</dbReference>
<proteinExistence type="predicted"/>
<evidence type="ECO:0000313" key="12">
    <source>
        <dbReference type="Proteomes" id="UP000184038"/>
    </source>
</evidence>
<organism evidence="11 12">
    <name type="scientific">Anaerosporobacter mobilis DSM 15930</name>
    <dbReference type="NCBI Taxonomy" id="1120996"/>
    <lineage>
        <taxon>Bacteria</taxon>
        <taxon>Bacillati</taxon>
        <taxon>Bacillota</taxon>
        <taxon>Clostridia</taxon>
        <taxon>Lachnospirales</taxon>
        <taxon>Lachnospiraceae</taxon>
        <taxon>Anaerosporobacter</taxon>
    </lineage>
</organism>
<dbReference type="PANTHER" id="PTHR45453">
    <property type="entry name" value="PHOSPHATE REGULON SENSOR PROTEIN PHOR"/>
    <property type="match status" value="1"/>
</dbReference>
<dbReference type="Pfam" id="PF00672">
    <property type="entry name" value="HAMP"/>
    <property type="match status" value="1"/>
</dbReference>
<dbReference type="Proteomes" id="UP000184038">
    <property type="component" value="Unassembled WGS sequence"/>
</dbReference>
<reference evidence="11 12" key="1">
    <citation type="submission" date="2016-11" db="EMBL/GenBank/DDBJ databases">
        <authorList>
            <person name="Jaros S."/>
            <person name="Januszkiewicz K."/>
            <person name="Wedrychowicz H."/>
        </authorList>
    </citation>
    <scope>NUCLEOTIDE SEQUENCE [LARGE SCALE GENOMIC DNA]</scope>
    <source>
        <strain evidence="11 12">DSM 15930</strain>
    </source>
</reference>
<evidence type="ECO:0000313" key="11">
    <source>
        <dbReference type="EMBL" id="SHM22036.1"/>
    </source>
</evidence>
<feature type="domain" description="Histidine kinase" evidence="9">
    <location>
        <begin position="250"/>
        <end position="461"/>
    </location>
</feature>
<feature type="transmembrane region" description="Helical" evidence="8">
    <location>
        <begin position="167"/>
        <end position="189"/>
    </location>
</feature>
<keyword evidence="12" id="KW-1185">Reference proteome</keyword>
<dbReference type="STRING" id="1120996.SAMN02746066_01223"/>
<evidence type="ECO:0000256" key="7">
    <source>
        <dbReference type="ARBA" id="ARBA00023012"/>
    </source>
</evidence>
<keyword evidence="8" id="KW-1133">Transmembrane helix</keyword>
<dbReference type="AlphaFoldDB" id="A0A1M7H117"/>
<gene>
    <name evidence="11" type="ORF">SAMN02746066_01223</name>
</gene>
<dbReference type="CDD" id="cd00075">
    <property type="entry name" value="HATPase"/>
    <property type="match status" value="1"/>
</dbReference>
<dbReference type="SUPFAM" id="SSF55874">
    <property type="entry name" value="ATPase domain of HSP90 chaperone/DNA topoisomerase II/histidine kinase"/>
    <property type="match status" value="1"/>
</dbReference>
<dbReference type="Gene3D" id="6.10.340.10">
    <property type="match status" value="1"/>
</dbReference>
<dbReference type="SUPFAM" id="SSF47384">
    <property type="entry name" value="Homodimeric domain of signal transducing histidine kinase"/>
    <property type="match status" value="1"/>
</dbReference>
<evidence type="ECO:0000256" key="3">
    <source>
        <dbReference type="ARBA" id="ARBA00012438"/>
    </source>
</evidence>
<dbReference type="InterPro" id="IPR036097">
    <property type="entry name" value="HisK_dim/P_sf"/>
</dbReference>
<dbReference type="CDD" id="cd06225">
    <property type="entry name" value="HAMP"/>
    <property type="match status" value="1"/>
</dbReference>
<comment type="catalytic activity">
    <reaction evidence="1">
        <text>ATP + protein L-histidine = ADP + protein N-phospho-L-histidine.</text>
        <dbReference type="EC" id="2.7.13.3"/>
    </reaction>
</comment>
<dbReference type="Gene3D" id="1.10.287.130">
    <property type="match status" value="1"/>
</dbReference>
<evidence type="ECO:0000256" key="2">
    <source>
        <dbReference type="ARBA" id="ARBA00004370"/>
    </source>
</evidence>
<evidence type="ECO:0000256" key="5">
    <source>
        <dbReference type="ARBA" id="ARBA00022679"/>
    </source>
</evidence>
<dbReference type="InterPro" id="IPR005467">
    <property type="entry name" value="His_kinase_dom"/>
</dbReference>
<accession>A0A1M7H117</accession>
<dbReference type="Gene3D" id="3.30.565.10">
    <property type="entry name" value="Histidine kinase-like ATPase, C-terminal domain"/>
    <property type="match status" value="1"/>
</dbReference>
<dbReference type="SMART" id="SM00304">
    <property type="entry name" value="HAMP"/>
    <property type="match status" value="1"/>
</dbReference>
<dbReference type="InterPro" id="IPR004358">
    <property type="entry name" value="Sig_transdc_His_kin-like_C"/>
</dbReference>